<sequence length="185" mass="21729">MYEVLAVTGYKPHELGIFNQKHPHLPYLKKAIQKKLRALKEDTDFVWLLTSGQPGVEQWAAEALIGLKDEYPDLKLATLAPFYNQDERWKEDWKTAYEFIWEQSDYKDFISKCPYDNPAQLKMKNQFIVEKSSAFLVLYDEATPGSPDFYLTYANKKHEAADYPIFYLTPEEIEDSVREEQDGWI</sequence>
<evidence type="ECO:0000313" key="2">
    <source>
        <dbReference type="Proteomes" id="UP000248066"/>
    </source>
</evidence>
<dbReference type="AlphaFoldDB" id="A0A2W0HAK1"/>
<dbReference type="SUPFAM" id="SSF102405">
    <property type="entry name" value="MCP/YpsA-like"/>
    <property type="match status" value="1"/>
</dbReference>
<evidence type="ECO:0008006" key="3">
    <source>
        <dbReference type="Google" id="ProtNLM"/>
    </source>
</evidence>
<dbReference type="Proteomes" id="UP000248066">
    <property type="component" value="Unassembled WGS sequence"/>
</dbReference>
<dbReference type="Gene3D" id="3.40.50.450">
    <property type="match status" value="1"/>
</dbReference>
<dbReference type="RefSeq" id="WP_110518004.1">
    <property type="nucleotide sequence ID" value="NZ_PDOF01000001.1"/>
</dbReference>
<gene>
    <name evidence="1" type="ORF">CR205_06215</name>
</gene>
<dbReference type="PANTHER" id="PTHR38440">
    <property type="entry name" value="UPF0398 PROTEIN YPSA"/>
    <property type="match status" value="1"/>
</dbReference>
<keyword evidence="2" id="KW-1185">Reference proteome</keyword>
<dbReference type="PIRSF" id="PIRSF021290">
    <property type="entry name" value="DUF1273"/>
    <property type="match status" value="1"/>
</dbReference>
<dbReference type="OrthoDB" id="2301957at2"/>
<reference evidence="1 2" key="1">
    <citation type="submission" date="2017-10" db="EMBL/GenBank/DDBJ databases">
        <title>Bacillus sp. nov., a halophilic bacterium isolated from a Yangshapao Lake.</title>
        <authorList>
            <person name="Wang H."/>
        </authorList>
    </citation>
    <scope>NUCLEOTIDE SEQUENCE [LARGE SCALE GENOMIC DNA]</scope>
    <source>
        <strain evidence="1 2">YSP-3</strain>
    </source>
</reference>
<accession>A0A2W0HAK1</accession>
<name>A0A2W0HAK1_9BACI</name>
<dbReference type="PANTHER" id="PTHR38440:SF1">
    <property type="entry name" value="UPF0398 PROTEIN SPR0331"/>
    <property type="match status" value="1"/>
</dbReference>
<proteinExistence type="predicted"/>
<organism evidence="1 2">
    <name type="scientific">Alteribacter lacisalsi</name>
    <dbReference type="NCBI Taxonomy" id="2045244"/>
    <lineage>
        <taxon>Bacteria</taxon>
        <taxon>Bacillati</taxon>
        <taxon>Bacillota</taxon>
        <taxon>Bacilli</taxon>
        <taxon>Bacillales</taxon>
        <taxon>Bacillaceae</taxon>
        <taxon>Alteribacter</taxon>
    </lineage>
</organism>
<dbReference type="NCBIfam" id="NF010181">
    <property type="entry name" value="PRK13660.1"/>
    <property type="match status" value="1"/>
</dbReference>
<dbReference type="EMBL" id="PDOF01000001">
    <property type="protein sequence ID" value="PYZ98187.1"/>
    <property type="molecule type" value="Genomic_DNA"/>
</dbReference>
<evidence type="ECO:0000313" key="1">
    <source>
        <dbReference type="EMBL" id="PYZ98187.1"/>
    </source>
</evidence>
<protein>
    <recommendedName>
        <fullName evidence="3">DUF1273 domain-containing protein</fullName>
    </recommendedName>
</protein>
<dbReference type="InterPro" id="IPR010697">
    <property type="entry name" value="YspA"/>
</dbReference>
<dbReference type="Pfam" id="PF06908">
    <property type="entry name" value="YpsA"/>
    <property type="match status" value="1"/>
</dbReference>
<comment type="caution">
    <text evidence="1">The sequence shown here is derived from an EMBL/GenBank/DDBJ whole genome shotgun (WGS) entry which is preliminary data.</text>
</comment>